<dbReference type="OrthoDB" id="3614545at2"/>
<proteinExistence type="predicted"/>
<feature type="compositionally biased region" description="Low complexity" evidence="1">
    <location>
        <begin position="96"/>
        <end position="115"/>
    </location>
</feature>
<accession>A0A1I2B0M6</accession>
<evidence type="ECO:0000313" key="5">
    <source>
        <dbReference type="Proteomes" id="UP000199323"/>
    </source>
</evidence>
<organism evidence="4 5">
    <name type="scientific">Actinacidiphila alni</name>
    <dbReference type="NCBI Taxonomy" id="380248"/>
    <lineage>
        <taxon>Bacteria</taxon>
        <taxon>Bacillati</taxon>
        <taxon>Actinomycetota</taxon>
        <taxon>Actinomycetes</taxon>
        <taxon>Kitasatosporales</taxon>
        <taxon>Streptomycetaceae</taxon>
        <taxon>Actinacidiphila</taxon>
    </lineage>
</organism>
<keyword evidence="2" id="KW-1133">Transmembrane helix</keyword>
<keyword evidence="2" id="KW-0812">Transmembrane</keyword>
<dbReference type="Pfam" id="PF26056">
    <property type="entry name" value="DUF8017"/>
    <property type="match status" value="1"/>
</dbReference>
<dbReference type="Proteomes" id="UP000199323">
    <property type="component" value="Unassembled WGS sequence"/>
</dbReference>
<gene>
    <name evidence="4" type="ORF">SAMN05216251_103271</name>
</gene>
<dbReference type="AlphaFoldDB" id="A0A1I2B0M6"/>
<dbReference type="EMBL" id="FONG01000003">
    <property type="protein sequence ID" value="SFE48720.1"/>
    <property type="molecule type" value="Genomic_DNA"/>
</dbReference>
<dbReference type="InterPro" id="IPR058330">
    <property type="entry name" value="DUF8017"/>
</dbReference>
<keyword evidence="5" id="KW-1185">Reference proteome</keyword>
<evidence type="ECO:0000313" key="4">
    <source>
        <dbReference type="EMBL" id="SFE48720.1"/>
    </source>
</evidence>
<dbReference type="RefSeq" id="WP_093712483.1">
    <property type="nucleotide sequence ID" value="NZ_FONG01000003.1"/>
</dbReference>
<feature type="domain" description="DUF8017" evidence="3">
    <location>
        <begin position="229"/>
        <end position="421"/>
    </location>
</feature>
<dbReference type="STRING" id="380248.SAMN05216251_103271"/>
<feature type="region of interest" description="Disordered" evidence="1">
    <location>
        <begin position="1"/>
        <end position="150"/>
    </location>
</feature>
<evidence type="ECO:0000256" key="2">
    <source>
        <dbReference type="SAM" id="Phobius"/>
    </source>
</evidence>
<feature type="region of interest" description="Disordered" evidence="1">
    <location>
        <begin position="178"/>
        <end position="229"/>
    </location>
</feature>
<keyword evidence="2" id="KW-0472">Membrane</keyword>
<evidence type="ECO:0000259" key="3">
    <source>
        <dbReference type="Pfam" id="PF26056"/>
    </source>
</evidence>
<feature type="compositionally biased region" description="Low complexity" evidence="1">
    <location>
        <begin position="186"/>
        <end position="226"/>
    </location>
</feature>
<feature type="transmembrane region" description="Helical" evidence="2">
    <location>
        <begin position="152"/>
        <end position="174"/>
    </location>
</feature>
<sequence length="422" mass="44160">MWPGEQHNGGEQNPQGAPPPTPPGPYGSPAPYDTPSPYAQPGYPPQQGQPGQQPGQSGPPDLNKQPEYPPTQPYGQPAQPPAPPDRPGPPTPPYAAPTQPYGQPGYGTPSPYQQPGYPPQQPPGGYPTPQNWGPPVPGGPGEQPPRRDRKTIAIAIAASVAVIAAIAVGAVYLIGDDKKDNDAKDASPTATAPKSPTATPTTTAPSPTSTPSSDDSADSPRGAPDALDVKPVIPGWKVVKRDERNVAFDVPPDWTVGSEGLTIGFEDNKGNPAVAMGAPAYYKHDWCKVGNSTADRATVGTKGANGAKSVRDAAEVQATSWAYWAYQDNGKGTFSKVQNSKAFHNAHGISGWQASATASHIPKTSKCSADGAAYTVAWTDPTQSDPSKKLVVWVLYADRGVPDQLADSVIEKIKSSIRPLKK</sequence>
<protein>
    <recommendedName>
        <fullName evidence="3">DUF8017 domain-containing protein</fullName>
    </recommendedName>
</protein>
<evidence type="ECO:0000256" key="1">
    <source>
        <dbReference type="SAM" id="MobiDB-lite"/>
    </source>
</evidence>
<feature type="compositionally biased region" description="Pro residues" evidence="1">
    <location>
        <begin position="67"/>
        <end position="95"/>
    </location>
</feature>
<feature type="compositionally biased region" description="Low complexity" evidence="1">
    <location>
        <begin position="35"/>
        <end position="60"/>
    </location>
</feature>
<reference evidence="5" key="1">
    <citation type="submission" date="2016-10" db="EMBL/GenBank/DDBJ databases">
        <authorList>
            <person name="Varghese N."/>
            <person name="Submissions S."/>
        </authorList>
    </citation>
    <scope>NUCLEOTIDE SEQUENCE [LARGE SCALE GENOMIC DNA]</scope>
    <source>
        <strain evidence="5">CGMCC 4.3510</strain>
    </source>
</reference>
<feature type="compositionally biased region" description="Pro residues" evidence="1">
    <location>
        <begin position="116"/>
        <end position="138"/>
    </location>
</feature>
<name>A0A1I2B0M6_9ACTN</name>
<feature type="compositionally biased region" description="Pro residues" evidence="1">
    <location>
        <begin position="16"/>
        <end position="34"/>
    </location>
</feature>